<dbReference type="Proteomes" id="UP000076798">
    <property type="component" value="Unassembled WGS sequence"/>
</dbReference>
<feature type="region of interest" description="Disordered" evidence="1">
    <location>
        <begin position="27"/>
        <end position="71"/>
    </location>
</feature>
<gene>
    <name evidence="2" type="ORF">SISSUDRAFT_1059858</name>
</gene>
<evidence type="ECO:0000256" key="1">
    <source>
        <dbReference type="SAM" id="MobiDB-lite"/>
    </source>
</evidence>
<evidence type="ECO:0000313" key="3">
    <source>
        <dbReference type="Proteomes" id="UP000076798"/>
    </source>
</evidence>
<feature type="region of interest" description="Disordered" evidence="1">
    <location>
        <begin position="145"/>
        <end position="196"/>
    </location>
</feature>
<dbReference type="AlphaFoldDB" id="A0A166FSY5"/>
<name>A0A166FSY5_9AGAM</name>
<proteinExistence type="predicted"/>
<feature type="compositionally biased region" description="Acidic residues" evidence="1">
    <location>
        <begin position="53"/>
        <end position="65"/>
    </location>
</feature>
<accession>A0A166FSY5</accession>
<sequence length="232" mass="25327">MAKAPASQSLQVDTSILIFENPGYHDASIMNSEEGPISELQSRTPSPTSFIDFDSDEEDDEDSDDNMLSSSSVFKWRMPPRMELEFQSAANELPVDMADEDLFQSESLGFPGDDQLGYFEELHLEDPFTVTEVVDHASLGATMDAAEGEASSRSSIVEPSSLHPRDDETSQVQFQTDKATDPLSSDMPLNPWLNDRTSLRHSSPGISTSLINPIPFLAVALATPKPTSPLSA</sequence>
<dbReference type="EMBL" id="KV428026">
    <property type="protein sequence ID" value="KZT40968.1"/>
    <property type="molecule type" value="Genomic_DNA"/>
</dbReference>
<keyword evidence="3" id="KW-1185">Reference proteome</keyword>
<feature type="compositionally biased region" description="Polar residues" evidence="1">
    <location>
        <begin position="39"/>
        <end position="48"/>
    </location>
</feature>
<reference evidence="2 3" key="1">
    <citation type="journal article" date="2016" name="Mol. Biol. Evol.">
        <title>Comparative Genomics of Early-Diverging Mushroom-Forming Fungi Provides Insights into the Origins of Lignocellulose Decay Capabilities.</title>
        <authorList>
            <person name="Nagy L.G."/>
            <person name="Riley R."/>
            <person name="Tritt A."/>
            <person name="Adam C."/>
            <person name="Daum C."/>
            <person name="Floudas D."/>
            <person name="Sun H."/>
            <person name="Yadav J.S."/>
            <person name="Pangilinan J."/>
            <person name="Larsson K.H."/>
            <person name="Matsuura K."/>
            <person name="Barry K."/>
            <person name="Labutti K."/>
            <person name="Kuo R."/>
            <person name="Ohm R.A."/>
            <person name="Bhattacharya S.S."/>
            <person name="Shirouzu T."/>
            <person name="Yoshinaga Y."/>
            <person name="Martin F.M."/>
            <person name="Grigoriev I.V."/>
            <person name="Hibbett D.S."/>
        </authorList>
    </citation>
    <scope>NUCLEOTIDE SEQUENCE [LARGE SCALE GENOMIC DNA]</scope>
    <source>
        <strain evidence="2 3">HHB10207 ss-3</strain>
    </source>
</reference>
<protein>
    <submittedName>
        <fullName evidence="2">Uncharacterized protein</fullName>
    </submittedName>
</protein>
<evidence type="ECO:0000313" key="2">
    <source>
        <dbReference type="EMBL" id="KZT40968.1"/>
    </source>
</evidence>
<organism evidence="2 3">
    <name type="scientific">Sistotremastrum suecicum HHB10207 ss-3</name>
    <dbReference type="NCBI Taxonomy" id="1314776"/>
    <lineage>
        <taxon>Eukaryota</taxon>
        <taxon>Fungi</taxon>
        <taxon>Dikarya</taxon>
        <taxon>Basidiomycota</taxon>
        <taxon>Agaricomycotina</taxon>
        <taxon>Agaricomycetes</taxon>
        <taxon>Sistotremastrales</taxon>
        <taxon>Sistotremastraceae</taxon>
        <taxon>Sistotremastrum</taxon>
    </lineage>
</organism>